<evidence type="ECO:0000256" key="12">
    <source>
        <dbReference type="ARBA" id="ARBA00034808"/>
    </source>
</evidence>
<evidence type="ECO:0000256" key="14">
    <source>
        <dbReference type="PROSITE-ProRule" id="PRU00560"/>
    </source>
</evidence>
<protein>
    <recommendedName>
        <fullName evidence="12">DNA 3'-5' helicase</fullName>
        <ecNumber evidence="12">5.6.2.4</ecNumber>
    </recommendedName>
</protein>
<dbReference type="InterPro" id="IPR014017">
    <property type="entry name" value="DNA_helicase_UvrD-like_C"/>
</dbReference>
<comment type="catalytic activity">
    <reaction evidence="11">
        <text>Couples ATP hydrolysis with the unwinding of duplex DNA by translocating in the 3'-5' direction.</text>
        <dbReference type="EC" id="5.6.2.4"/>
    </reaction>
</comment>
<dbReference type="GO" id="GO:0005829">
    <property type="term" value="C:cytosol"/>
    <property type="evidence" value="ECO:0007669"/>
    <property type="project" value="TreeGrafter"/>
</dbReference>
<dbReference type="GO" id="GO:0000725">
    <property type="term" value="P:recombinational repair"/>
    <property type="evidence" value="ECO:0007669"/>
    <property type="project" value="TreeGrafter"/>
</dbReference>
<evidence type="ECO:0000256" key="8">
    <source>
        <dbReference type="ARBA" id="ARBA00023125"/>
    </source>
</evidence>
<dbReference type="Gene3D" id="3.90.320.10">
    <property type="match status" value="1"/>
</dbReference>
<feature type="domain" description="UvrD-like helicase ATP-binding" evidence="15">
    <location>
        <begin position="1"/>
        <end position="499"/>
    </location>
</feature>
<dbReference type="EC" id="5.6.2.4" evidence="12"/>
<evidence type="ECO:0000256" key="1">
    <source>
        <dbReference type="ARBA" id="ARBA00022722"/>
    </source>
</evidence>
<keyword evidence="7 14" id="KW-0067">ATP-binding</keyword>
<dbReference type="AlphaFoldDB" id="A0A350H949"/>
<dbReference type="GO" id="GO:0005524">
    <property type="term" value="F:ATP binding"/>
    <property type="evidence" value="ECO:0007669"/>
    <property type="project" value="UniProtKB-UniRule"/>
</dbReference>
<proteinExistence type="predicted"/>
<dbReference type="Pfam" id="PF00580">
    <property type="entry name" value="UvrD-helicase"/>
    <property type="match status" value="1"/>
</dbReference>
<gene>
    <name evidence="16" type="ORF">DCW38_02665</name>
</gene>
<dbReference type="Pfam" id="PF13361">
    <property type="entry name" value="UvrD_C"/>
    <property type="match status" value="1"/>
</dbReference>
<keyword evidence="4 14" id="KW-0378">Hydrolase</keyword>
<dbReference type="GO" id="GO:0003677">
    <property type="term" value="F:DNA binding"/>
    <property type="evidence" value="ECO:0007669"/>
    <property type="project" value="UniProtKB-KW"/>
</dbReference>
<evidence type="ECO:0000259" key="15">
    <source>
        <dbReference type="PROSITE" id="PS51198"/>
    </source>
</evidence>
<keyword evidence="5 14" id="KW-0347">Helicase</keyword>
<dbReference type="PANTHER" id="PTHR11070:SF67">
    <property type="entry name" value="DNA 3'-5' HELICASE"/>
    <property type="match status" value="1"/>
</dbReference>
<evidence type="ECO:0000256" key="11">
    <source>
        <dbReference type="ARBA" id="ARBA00034617"/>
    </source>
</evidence>
<dbReference type="InterPro" id="IPR014016">
    <property type="entry name" value="UvrD-like_ATP-bd"/>
</dbReference>
<keyword evidence="6" id="KW-0269">Exonuclease</keyword>
<evidence type="ECO:0000256" key="3">
    <source>
        <dbReference type="ARBA" id="ARBA00022763"/>
    </source>
</evidence>
<comment type="catalytic activity">
    <reaction evidence="13">
        <text>ATP + H2O = ADP + phosphate + H(+)</text>
        <dbReference type="Rhea" id="RHEA:13065"/>
        <dbReference type="ChEBI" id="CHEBI:15377"/>
        <dbReference type="ChEBI" id="CHEBI:15378"/>
        <dbReference type="ChEBI" id="CHEBI:30616"/>
        <dbReference type="ChEBI" id="CHEBI:43474"/>
        <dbReference type="ChEBI" id="CHEBI:456216"/>
        <dbReference type="EC" id="5.6.2.4"/>
    </reaction>
</comment>
<evidence type="ECO:0000256" key="13">
    <source>
        <dbReference type="ARBA" id="ARBA00048988"/>
    </source>
</evidence>
<dbReference type="PANTHER" id="PTHR11070">
    <property type="entry name" value="UVRD / RECB / PCRA DNA HELICASE FAMILY MEMBER"/>
    <property type="match status" value="1"/>
</dbReference>
<name>A0A350H949_UNCW3</name>
<reference evidence="16 17" key="1">
    <citation type="journal article" date="2018" name="Nat. Biotechnol.">
        <title>A standardized bacterial taxonomy based on genome phylogeny substantially revises the tree of life.</title>
        <authorList>
            <person name="Parks D.H."/>
            <person name="Chuvochina M."/>
            <person name="Waite D.W."/>
            <person name="Rinke C."/>
            <person name="Skarshewski A."/>
            <person name="Chaumeil P.A."/>
            <person name="Hugenholtz P."/>
        </authorList>
    </citation>
    <scope>NUCLEOTIDE SEQUENCE [LARGE SCALE GENOMIC DNA]</scope>
    <source>
        <strain evidence="16">UBA9956</strain>
    </source>
</reference>
<evidence type="ECO:0000256" key="4">
    <source>
        <dbReference type="ARBA" id="ARBA00022801"/>
    </source>
</evidence>
<dbReference type="InterPro" id="IPR000212">
    <property type="entry name" value="DNA_helicase_UvrD/REP"/>
</dbReference>
<accession>A0A350H949</accession>
<sequence>MTSLQAPAPRYTLIKAAAGSGKTYRIAKEYIKYILNDPSQVRSILAITFTNKAAAEMKERILLFLKGLSGNTENLTEKRKDSIEDIKKELMKELNVGEAVLKDRARRCVESILYSTESGGYSDFSVMTIDSFTNRLAKVFSNELNIPQNYGIGFNVKNIIRKSIDKLISQADQRNPEGQRIAEILLQYLFYRVEEEKSIAIEDEIFNLTQSLRSMERNFGERIEVPDEFINDFKESIAQRIAENKKIKEDLKSMCEDIKNRCLDFHKTEIIPMEKYYQGMRGFMGALNKYLENQSEENMMRFLSNSYIQKLVAMQLPELLRKSDKQADKDFLTSKGAEYIESQIKRAVKMHEYLSNNISIYFDNSILLKNIYSNLLYESIDGILDKYQRENEILFIDELNSKISSLSADGESVPFIYFRIGEKFRKFMIDEFQDTSGIQWSNLSPLIENAVSEGGDFTGVGDLKQAIYRFRGGSTEVMENLEKSESIGNETLEYNYRSAQNIIELNNTLFGGILHDNNVYSEENVAQKSGKRDMEGFSDNENCGHAEITLINSESDIKVALIDNGLILSIIDDCLKRGYAQSSIGILVRKSEEGSSIAEFLSGKKADGEDLKIVSSDTLFIKENPFVHFIISVMKYAADQSDIESFAKIIYLWKDICKDDNSFAQAQDKFLEITEKKKRPERKDEEIILRILFSDEIYEKLEYRILQTVSRISAYEAISRMLEIIINPLCRDYSQSVMHISKLMNEAYGKMREGGAKDFLDYYDEYGDEMKISSPSNRDAVTISTIHKSKGLEYDIVIIPFATWDGNSKLKDKYFIYEEPKIAVKFGDIKREQENLFRESASSAKREERDKNLFDDINLLYVAMTRAKKELYLYTKAVEIKNDEEPSTVSAIINSRLPIIANESGCNTESNENVTLSIGKKRISAKEDTSETHPVSKITACSHSGDLFIERKMRNLLSKGGREIVAKRGEVLHYLLSKIKSARDSENALNDALIEGIVNADEEKLYREDLVSIMNDKKISFLFEEGWEILNERNIVSEGNITRPDRVMLKGDEAIIADYKTGKESAEHFEQVKKYALAYQKMEYHVKAYIVYTSEMSVKEVEL</sequence>
<evidence type="ECO:0000256" key="7">
    <source>
        <dbReference type="ARBA" id="ARBA00022840"/>
    </source>
</evidence>
<dbReference type="Gene3D" id="3.40.50.300">
    <property type="entry name" value="P-loop containing nucleotide triphosphate hydrolases"/>
    <property type="match status" value="4"/>
</dbReference>
<evidence type="ECO:0000256" key="6">
    <source>
        <dbReference type="ARBA" id="ARBA00022839"/>
    </source>
</evidence>
<evidence type="ECO:0000256" key="10">
    <source>
        <dbReference type="ARBA" id="ARBA00023235"/>
    </source>
</evidence>
<feature type="binding site" evidence="14">
    <location>
        <begin position="16"/>
        <end position="23"/>
    </location>
    <ligand>
        <name>ATP</name>
        <dbReference type="ChEBI" id="CHEBI:30616"/>
    </ligand>
</feature>
<keyword evidence="1" id="KW-0540">Nuclease</keyword>
<evidence type="ECO:0000313" key="16">
    <source>
        <dbReference type="EMBL" id="HAV92065.1"/>
    </source>
</evidence>
<evidence type="ECO:0000256" key="2">
    <source>
        <dbReference type="ARBA" id="ARBA00022741"/>
    </source>
</evidence>
<dbReference type="GO" id="GO:0004527">
    <property type="term" value="F:exonuclease activity"/>
    <property type="evidence" value="ECO:0007669"/>
    <property type="project" value="UniProtKB-KW"/>
</dbReference>
<evidence type="ECO:0000256" key="9">
    <source>
        <dbReference type="ARBA" id="ARBA00023204"/>
    </source>
</evidence>
<evidence type="ECO:0000313" key="17">
    <source>
        <dbReference type="Proteomes" id="UP000264062"/>
    </source>
</evidence>
<dbReference type="GO" id="GO:0043138">
    <property type="term" value="F:3'-5' DNA helicase activity"/>
    <property type="evidence" value="ECO:0007669"/>
    <property type="project" value="UniProtKB-EC"/>
</dbReference>
<dbReference type="InterPro" id="IPR027417">
    <property type="entry name" value="P-loop_NTPase"/>
</dbReference>
<dbReference type="SUPFAM" id="SSF52540">
    <property type="entry name" value="P-loop containing nucleoside triphosphate hydrolases"/>
    <property type="match status" value="1"/>
</dbReference>
<organism evidence="16 17">
    <name type="scientific">candidate division WOR-3 bacterium</name>
    <dbReference type="NCBI Taxonomy" id="2052148"/>
    <lineage>
        <taxon>Bacteria</taxon>
        <taxon>Bacteria division WOR-3</taxon>
    </lineage>
</organism>
<keyword evidence="8" id="KW-0238">DNA-binding</keyword>
<evidence type="ECO:0000256" key="5">
    <source>
        <dbReference type="ARBA" id="ARBA00022806"/>
    </source>
</evidence>
<dbReference type="EMBL" id="DMZY01000081">
    <property type="protein sequence ID" value="HAV92065.1"/>
    <property type="molecule type" value="Genomic_DNA"/>
</dbReference>
<dbReference type="PROSITE" id="PS51198">
    <property type="entry name" value="UVRD_HELICASE_ATP_BIND"/>
    <property type="match status" value="1"/>
</dbReference>
<dbReference type="GO" id="GO:0016887">
    <property type="term" value="F:ATP hydrolysis activity"/>
    <property type="evidence" value="ECO:0007669"/>
    <property type="project" value="RHEA"/>
</dbReference>
<dbReference type="Proteomes" id="UP000264062">
    <property type="component" value="Unassembled WGS sequence"/>
</dbReference>
<keyword evidence="10" id="KW-0413">Isomerase</keyword>
<keyword evidence="2 14" id="KW-0547">Nucleotide-binding</keyword>
<keyword evidence="3" id="KW-0227">DNA damage</keyword>
<comment type="caution">
    <text evidence="16">The sequence shown here is derived from an EMBL/GenBank/DDBJ whole genome shotgun (WGS) entry which is preliminary data.</text>
</comment>
<dbReference type="InterPro" id="IPR011604">
    <property type="entry name" value="PDDEXK-like_dom_sf"/>
</dbReference>
<keyword evidence="9" id="KW-0234">DNA repair</keyword>